<dbReference type="InterPro" id="IPR014757">
    <property type="entry name" value="Tscrpt_reg_IclR_C"/>
</dbReference>
<dbReference type="CDD" id="cd00090">
    <property type="entry name" value="HTH_ARSR"/>
    <property type="match status" value="1"/>
</dbReference>
<dbReference type="RefSeq" id="WP_179648755.1">
    <property type="nucleotide sequence ID" value="NZ_JACBZM010000001.1"/>
</dbReference>
<proteinExistence type="predicted"/>
<feature type="domain" description="IclR-ED" evidence="5">
    <location>
        <begin position="81"/>
        <end position="262"/>
    </location>
</feature>
<dbReference type="SUPFAM" id="SSF55781">
    <property type="entry name" value="GAF domain-like"/>
    <property type="match status" value="1"/>
</dbReference>
<dbReference type="Gene3D" id="3.30.450.40">
    <property type="match status" value="1"/>
</dbReference>
<dbReference type="GO" id="GO:0045892">
    <property type="term" value="P:negative regulation of DNA-templated transcription"/>
    <property type="evidence" value="ECO:0007669"/>
    <property type="project" value="TreeGrafter"/>
</dbReference>
<keyword evidence="2 6" id="KW-0238">DNA-binding</keyword>
<dbReference type="SMART" id="SM00346">
    <property type="entry name" value="HTH_ICLR"/>
    <property type="match status" value="1"/>
</dbReference>
<dbReference type="InterPro" id="IPR050707">
    <property type="entry name" value="HTH_MetabolicPath_Reg"/>
</dbReference>
<accession>A0A7Y9ZIK0</accession>
<dbReference type="EMBL" id="JACBZM010000001">
    <property type="protein sequence ID" value="NYI45048.1"/>
    <property type="molecule type" value="Genomic_DNA"/>
</dbReference>
<organism evidence="6 7">
    <name type="scientific">Nocardioides aromaticivorans</name>
    <dbReference type="NCBI Taxonomy" id="200618"/>
    <lineage>
        <taxon>Bacteria</taxon>
        <taxon>Bacillati</taxon>
        <taxon>Actinomycetota</taxon>
        <taxon>Actinomycetes</taxon>
        <taxon>Propionibacteriales</taxon>
        <taxon>Nocardioidaceae</taxon>
        <taxon>Nocardioides</taxon>
    </lineage>
</organism>
<dbReference type="Proteomes" id="UP000562045">
    <property type="component" value="Unassembled WGS sequence"/>
</dbReference>
<evidence type="ECO:0000256" key="3">
    <source>
        <dbReference type="ARBA" id="ARBA00023163"/>
    </source>
</evidence>
<dbReference type="GO" id="GO:0003700">
    <property type="term" value="F:DNA-binding transcription factor activity"/>
    <property type="evidence" value="ECO:0007669"/>
    <property type="project" value="TreeGrafter"/>
</dbReference>
<evidence type="ECO:0000259" key="5">
    <source>
        <dbReference type="PROSITE" id="PS51078"/>
    </source>
</evidence>
<evidence type="ECO:0000313" key="6">
    <source>
        <dbReference type="EMBL" id="NYI45048.1"/>
    </source>
</evidence>
<dbReference type="PROSITE" id="PS51078">
    <property type="entry name" value="ICLR_ED"/>
    <property type="match status" value="1"/>
</dbReference>
<dbReference type="Gene3D" id="1.10.10.10">
    <property type="entry name" value="Winged helix-like DNA-binding domain superfamily/Winged helix DNA-binding domain"/>
    <property type="match status" value="1"/>
</dbReference>
<dbReference type="SUPFAM" id="SSF46785">
    <property type="entry name" value="Winged helix' DNA-binding domain"/>
    <property type="match status" value="1"/>
</dbReference>
<name>A0A7Y9ZIK0_9ACTN</name>
<keyword evidence="3" id="KW-0804">Transcription</keyword>
<dbReference type="InterPro" id="IPR011991">
    <property type="entry name" value="ArsR-like_HTH"/>
</dbReference>
<dbReference type="InterPro" id="IPR005471">
    <property type="entry name" value="Tscrpt_reg_IclR_N"/>
</dbReference>
<dbReference type="PANTHER" id="PTHR30136:SF24">
    <property type="entry name" value="HTH-TYPE TRANSCRIPTIONAL REPRESSOR ALLR"/>
    <property type="match status" value="1"/>
</dbReference>
<dbReference type="GO" id="GO:0003677">
    <property type="term" value="F:DNA binding"/>
    <property type="evidence" value="ECO:0007669"/>
    <property type="project" value="UniProtKB-KW"/>
</dbReference>
<evidence type="ECO:0000313" key="7">
    <source>
        <dbReference type="Proteomes" id="UP000562045"/>
    </source>
</evidence>
<gene>
    <name evidence="6" type="ORF">BJ993_002128</name>
</gene>
<dbReference type="AlphaFoldDB" id="A0A7Y9ZIK0"/>
<protein>
    <submittedName>
        <fullName evidence="6">DNA-binding IclR family transcriptional regulator</fullName>
    </submittedName>
</protein>
<comment type="caution">
    <text evidence="6">The sequence shown here is derived from an EMBL/GenBank/DDBJ whole genome shotgun (WGS) entry which is preliminary data.</text>
</comment>
<dbReference type="PROSITE" id="PS51077">
    <property type="entry name" value="HTH_ICLR"/>
    <property type="match status" value="1"/>
</dbReference>
<dbReference type="PANTHER" id="PTHR30136">
    <property type="entry name" value="HELIX-TURN-HELIX TRANSCRIPTIONAL REGULATOR, ICLR FAMILY"/>
    <property type="match status" value="1"/>
</dbReference>
<reference evidence="6 7" key="1">
    <citation type="submission" date="2020-07" db="EMBL/GenBank/DDBJ databases">
        <title>Sequencing the genomes of 1000 actinobacteria strains.</title>
        <authorList>
            <person name="Klenk H.-P."/>
        </authorList>
    </citation>
    <scope>NUCLEOTIDE SEQUENCE [LARGE SCALE GENOMIC DNA]</scope>
    <source>
        <strain evidence="6 7">DSM 15131</strain>
    </source>
</reference>
<sequence>MRARPLDVSVPTLEHSTPDGGSVGKAISLLTAFGDAAGGATLTELAHIAGVPKSTAHRLLGVLRDAGLVDRDGMDWYLCAPMLRLGAVALRGGAGVLREVALPYLSELYELTHENVHLGVLDGTDVVYLDKIYGHRSTSTPSRVGSRLNAHTSGLGKAILSRSDRTAVKRVLDGGLRPTTTRSIALPGMFLRQLEAARQEGVAFDREECREGLVCVAAPILGPSGRAVAAISVAGSARTLKIDAIASAVRNAAVQVSRKAGPDVDLIATGT</sequence>
<dbReference type="InterPro" id="IPR036390">
    <property type="entry name" value="WH_DNA-bd_sf"/>
</dbReference>
<evidence type="ECO:0000256" key="2">
    <source>
        <dbReference type="ARBA" id="ARBA00023125"/>
    </source>
</evidence>
<dbReference type="Pfam" id="PF01614">
    <property type="entry name" value="IclR_C"/>
    <property type="match status" value="1"/>
</dbReference>
<dbReference type="InterPro" id="IPR036388">
    <property type="entry name" value="WH-like_DNA-bd_sf"/>
</dbReference>
<dbReference type="Pfam" id="PF09339">
    <property type="entry name" value="HTH_IclR"/>
    <property type="match status" value="1"/>
</dbReference>
<feature type="domain" description="HTH iclR-type" evidence="4">
    <location>
        <begin position="20"/>
        <end position="87"/>
    </location>
</feature>
<evidence type="ECO:0000259" key="4">
    <source>
        <dbReference type="PROSITE" id="PS51077"/>
    </source>
</evidence>
<evidence type="ECO:0000256" key="1">
    <source>
        <dbReference type="ARBA" id="ARBA00023015"/>
    </source>
</evidence>
<keyword evidence="1" id="KW-0805">Transcription regulation</keyword>
<dbReference type="InterPro" id="IPR029016">
    <property type="entry name" value="GAF-like_dom_sf"/>
</dbReference>